<keyword evidence="3" id="KW-0029">Amino-acid transport</keyword>
<protein>
    <submittedName>
        <fullName evidence="6">ABC-type branched-subunit amino acid transport system substrate-binding protein</fullName>
    </submittedName>
</protein>
<reference evidence="6 7" key="1">
    <citation type="submission" date="2020-08" db="EMBL/GenBank/DDBJ databases">
        <title>Genomic Encyclopedia of Type Strains, Phase IV (KMG-IV): sequencing the most valuable type-strain genomes for metagenomic binning, comparative biology and taxonomic classification.</title>
        <authorList>
            <person name="Goeker M."/>
        </authorList>
    </citation>
    <scope>NUCLEOTIDE SEQUENCE [LARGE SCALE GENOMIC DNA]</scope>
    <source>
        <strain evidence="6 7">DSM 100044</strain>
    </source>
</reference>
<organism evidence="6 7">
    <name type="scientific">Sphingomonas aerophila</name>
    <dbReference type="NCBI Taxonomy" id="1344948"/>
    <lineage>
        <taxon>Bacteria</taxon>
        <taxon>Pseudomonadati</taxon>
        <taxon>Pseudomonadota</taxon>
        <taxon>Alphaproteobacteria</taxon>
        <taxon>Sphingomonadales</taxon>
        <taxon>Sphingomonadaceae</taxon>
        <taxon>Sphingomonas</taxon>
    </lineage>
</organism>
<feature type="region of interest" description="Disordered" evidence="4">
    <location>
        <begin position="30"/>
        <end position="59"/>
    </location>
</feature>
<comment type="similarity">
    <text evidence="1">Belongs to the leucine-binding protein family.</text>
</comment>
<evidence type="ECO:0000256" key="3">
    <source>
        <dbReference type="ARBA" id="ARBA00022970"/>
    </source>
</evidence>
<evidence type="ECO:0000313" key="7">
    <source>
        <dbReference type="Proteomes" id="UP000546200"/>
    </source>
</evidence>
<evidence type="ECO:0000256" key="1">
    <source>
        <dbReference type="ARBA" id="ARBA00010062"/>
    </source>
</evidence>
<keyword evidence="2" id="KW-0732">Signal</keyword>
<dbReference type="RefSeq" id="WP_184057395.1">
    <property type="nucleotide sequence ID" value="NZ_JACIJK010000006.1"/>
</dbReference>
<evidence type="ECO:0000259" key="5">
    <source>
        <dbReference type="Pfam" id="PF13458"/>
    </source>
</evidence>
<dbReference type="Proteomes" id="UP000546200">
    <property type="component" value="Unassembled WGS sequence"/>
</dbReference>
<dbReference type="CDD" id="cd06339">
    <property type="entry name" value="PBP1_YraM_LppC_lipoprotein-like"/>
    <property type="match status" value="1"/>
</dbReference>
<dbReference type="EMBL" id="JACIJK010000006">
    <property type="protein sequence ID" value="MBB5715236.1"/>
    <property type="molecule type" value="Genomic_DNA"/>
</dbReference>
<evidence type="ECO:0000256" key="2">
    <source>
        <dbReference type="ARBA" id="ARBA00022729"/>
    </source>
</evidence>
<sequence length="396" mass="41230">MAERNGTAQRGVWRRWAVLVTGLLLPACSTLVPRGPAEAPPPRRATRPETGPELGVDAGIPRDTARHRIALLVPLSGPNAGVGQSINNATQLAVLDTGTDQLRITTYDTAGGAVTAAQRAVADGAQLILGPLLADDVRAVSPIARSANVPLISFSNDTGVAGNGAYLMGYAPSQSIDRVVSFARSRGVSSFAGLVPNGLYGQRASTAFLRSVEGAGGQVVSLQVYERGQASPAVTRLNAKAPFGAVLIADGGAAGAAIAPGVKRASPGVHLLGTELWNSDASIGGRTALNGAWFASVSDTLYRQFATKYRARFGSAPYRLSSLGYDAVLLAVRISRDWPMNRPFPEARLRDAGGFAGIDGAFRFGRDGIAERALEVQEIRGGTTTVVSPAPSDFTR</sequence>
<name>A0A7W9EUI8_9SPHN</name>
<evidence type="ECO:0000256" key="4">
    <source>
        <dbReference type="SAM" id="MobiDB-lite"/>
    </source>
</evidence>
<keyword evidence="7" id="KW-1185">Reference proteome</keyword>
<accession>A0A7W9EUI8</accession>
<dbReference type="PANTHER" id="PTHR30483">
    <property type="entry name" value="LEUCINE-SPECIFIC-BINDING PROTEIN"/>
    <property type="match status" value="1"/>
</dbReference>
<comment type="caution">
    <text evidence="6">The sequence shown here is derived from an EMBL/GenBank/DDBJ whole genome shotgun (WGS) entry which is preliminary data.</text>
</comment>
<dbReference type="InterPro" id="IPR028082">
    <property type="entry name" value="Peripla_BP_I"/>
</dbReference>
<dbReference type="PANTHER" id="PTHR30483:SF6">
    <property type="entry name" value="PERIPLASMIC BINDING PROTEIN OF ABC TRANSPORTER FOR NATURAL AMINO ACIDS"/>
    <property type="match status" value="1"/>
</dbReference>
<dbReference type="Pfam" id="PF13458">
    <property type="entry name" value="Peripla_BP_6"/>
    <property type="match status" value="1"/>
</dbReference>
<feature type="domain" description="Leucine-binding protein" evidence="5">
    <location>
        <begin position="68"/>
        <end position="382"/>
    </location>
</feature>
<dbReference type="AlphaFoldDB" id="A0A7W9EUI8"/>
<dbReference type="InterPro" id="IPR028081">
    <property type="entry name" value="Leu-bd"/>
</dbReference>
<evidence type="ECO:0000313" key="6">
    <source>
        <dbReference type="EMBL" id="MBB5715236.1"/>
    </source>
</evidence>
<keyword evidence="3" id="KW-0813">Transport</keyword>
<dbReference type="GO" id="GO:0006865">
    <property type="term" value="P:amino acid transport"/>
    <property type="evidence" value="ECO:0007669"/>
    <property type="project" value="UniProtKB-KW"/>
</dbReference>
<dbReference type="InterPro" id="IPR051010">
    <property type="entry name" value="BCAA_transport"/>
</dbReference>
<dbReference type="Gene3D" id="3.40.50.2300">
    <property type="match status" value="2"/>
</dbReference>
<dbReference type="SUPFAM" id="SSF53822">
    <property type="entry name" value="Periplasmic binding protein-like I"/>
    <property type="match status" value="1"/>
</dbReference>
<proteinExistence type="inferred from homology"/>
<gene>
    <name evidence="6" type="ORF">FHS94_002082</name>
</gene>